<feature type="transmembrane region" description="Helical" evidence="1">
    <location>
        <begin position="84"/>
        <end position="103"/>
    </location>
</feature>
<feature type="transmembrane region" description="Helical" evidence="1">
    <location>
        <begin position="6"/>
        <end position="30"/>
    </location>
</feature>
<evidence type="ECO:0000256" key="1">
    <source>
        <dbReference type="SAM" id="Phobius"/>
    </source>
</evidence>
<dbReference type="AlphaFoldDB" id="S0P233"/>
<organism evidence="2 3">
    <name type="scientific">Enterococcus sulfureus ATCC 49903</name>
    <dbReference type="NCBI Taxonomy" id="1140003"/>
    <lineage>
        <taxon>Bacteria</taxon>
        <taxon>Bacillati</taxon>
        <taxon>Bacillota</taxon>
        <taxon>Bacilli</taxon>
        <taxon>Lactobacillales</taxon>
        <taxon>Enterococcaceae</taxon>
        <taxon>Enterococcus</taxon>
    </lineage>
</organism>
<feature type="transmembrane region" description="Helical" evidence="1">
    <location>
        <begin position="60"/>
        <end position="78"/>
    </location>
</feature>
<evidence type="ECO:0000313" key="3">
    <source>
        <dbReference type="Proteomes" id="UP000015961"/>
    </source>
</evidence>
<dbReference type="OrthoDB" id="2193966at2"/>
<accession>S0P233</accession>
<dbReference type="STRING" id="1140003.OMY_00677"/>
<evidence type="ECO:0000313" key="2">
    <source>
        <dbReference type="EMBL" id="EOT87614.1"/>
    </source>
</evidence>
<dbReference type="Proteomes" id="UP000015961">
    <property type="component" value="Unassembled WGS sequence"/>
</dbReference>
<reference evidence="2 3" key="1">
    <citation type="submission" date="2013-03" db="EMBL/GenBank/DDBJ databases">
        <title>The Genome Sequence of Enterococcus sulfureus ATCC_49903 (PacBio/Illumina hybrid assembly).</title>
        <authorList>
            <consortium name="The Broad Institute Genomics Platform"/>
            <consortium name="The Broad Institute Genome Sequencing Center for Infectious Disease"/>
            <person name="Earl A."/>
            <person name="Russ C."/>
            <person name="Gilmore M."/>
            <person name="Surin D."/>
            <person name="Walker B."/>
            <person name="Young S."/>
            <person name="Zeng Q."/>
            <person name="Gargeya S."/>
            <person name="Fitzgerald M."/>
            <person name="Haas B."/>
            <person name="Abouelleil A."/>
            <person name="Allen A.W."/>
            <person name="Alvarado L."/>
            <person name="Arachchi H.M."/>
            <person name="Berlin A.M."/>
            <person name="Chapman S.B."/>
            <person name="Gainer-Dewar J."/>
            <person name="Goldberg J."/>
            <person name="Griggs A."/>
            <person name="Gujja S."/>
            <person name="Hansen M."/>
            <person name="Howarth C."/>
            <person name="Imamovic A."/>
            <person name="Ireland A."/>
            <person name="Larimer J."/>
            <person name="McCowan C."/>
            <person name="Murphy C."/>
            <person name="Pearson M."/>
            <person name="Poon T.W."/>
            <person name="Priest M."/>
            <person name="Roberts A."/>
            <person name="Saif S."/>
            <person name="Shea T."/>
            <person name="Sisk P."/>
            <person name="Sykes S."/>
            <person name="Wortman J."/>
            <person name="Nusbaum C."/>
            <person name="Birren B."/>
        </authorList>
    </citation>
    <scope>NUCLEOTIDE SEQUENCE [LARGE SCALE GENOMIC DNA]</scope>
    <source>
        <strain evidence="2 3">ATCC 49903</strain>
    </source>
</reference>
<dbReference type="RefSeq" id="WP_016185167.1">
    <property type="nucleotide sequence ID" value="NZ_ASWO01000001.1"/>
</dbReference>
<keyword evidence="1" id="KW-0812">Transmembrane</keyword>
<dbReference type="EMBL" id="ASWO01000001">
    <property type="protein sequence ID" value="EOT87614.1"/>
    <property type="molecule type" value="Genomic_DNA"/>
</dbReference>
<comment type="caution">
    <text evidence="2">The sequence shown here is derived from an EMBL/GenBank/DDBJ whole genome shotgun (WGS) entry which is preliminary data.</text>
</comment>
<gene>
    <name evidence="2" type="ORF">I573_00670</name>
</gene>
<proteinExistence type="predicted"/>
<keyword evidence="1" id="KW-0472">Membrane</keyword>
<dbReference type="eggNOG" id="ENOG50307RQ">
    <property type="taxonomic scope" value="Bacteria"/>
</dbReference>
<sequence>MWFILGTLLVFVVSIKLASVLAVGLMMLHFRIKRDVQKMTLDKWNAYFEKIGPKGIFRRILAYYWLVLTLLALINMESFWNGSLAYAIALLIGGAIYLFFKYFSRKSDFQKIMNKNFRS</sequence>
<keyword evidence="3" id="KW-1185">Reference proteome</keyword>
<protein>
    <recommendedName>
        <fullName evidence="4">DUF3784 domain-containing protein</fullName>
    </recommendedName>
</protein>
<keyword evidence="1" id="KW-1133">Transmembrane helix</keyword>
<evidence type="ECO:0008006" key="4">
    <source>
        <dbReference type="Google" id="ProtNLM"/>
    </source>
</evidence>
<name>S0P233_9ENTE</name>
<dbReference type="PATRIC" id="fig|1140003.3.peg.671"/>